<organism evidence="2 3">
    <name type="scientific">Phlebiopsis gigantea (strain 11061_1 CR5-6)</name>
    <name type="common">White-rot fungus</name>
    <name type="synonym">Peniophora gigantea</name>
    <dbReference type="NCBI Taxonomy" id="745531"/>
    <lineage>
        <taxon>Eukaryota</taxon>
        <taxon>Fungi</taxon>
        <taxon>Dikarya</taxon>
        <taxon>Basidiomycota</taxon>
        <taxon>Agaricomycotina</taxon>
        <taxon>Agaricomycetes</taxon>
        <taxon>Polyporales</taxon>
        <taxon>Phanerochaetaceae</taxon>
        <taxon>Phlebiopsis</taxon>
    </lineage>
</organism>
<dbReference type="HOGENOM" id="CLU_078023_0_0_1"/>
<keyword evidence="3" id="KW-1185">Reference proteome</keyword>
<dbReference type="SUPFAM" id="SSF55729">
    <property type="entry name" value="Acyl-CoA N-acyltransferases (Nat)"/>
    <property type="match status" value="1"/>
</dbReference>
<dbReference type="InterPro" id="IPR051908">
    <property type="entry name" value="Ribosomal_N-acetyltransferase"/>
</dbReference>
<reference evidence="2 3" key="1">
    <citation type="journal article" date="2014" name="PLoS Genet.">
        <title>Analysis of the Phlebiopsis gigantea genome, transcriptome and secretome provides insight into its pioneer colonization strategies of wood.</title>
        <authorList>
            <person name="Hori C."/>
            <person name="Ishida T."/>
            <person name="Igarashi K."/>
            <person name="Samejima M."/>
            <person name="Suzuki H."/>
            <person name="Master E."/>
            <person name="Ferreira P."/>
            <person name="Ruiz-Duenas F.J."/>
            <person name="Held B."/>
            <person name="Canessa P."/>
            <person name="Larrondo L.F."/>
            <person name="Schmoll M."/>
            <person name="Druzhinina I.S."/>
            <person name="Kubicek C.P."/>
            <person name="Gaskell J.A."/>
            <person name="Kersten P."/>
            <person name="St John F."/>
            <person name="Glasner J."/>
            <person name="Sabat G."/>
            <person name="Splinter BonDurant S."/>
            <person name="Syed K."/>
            <person name="Yadav J."/>
            <person name="Mgbeahuruike A.C."/>
            <person name="Kovalchuk A."/>
            <person name="Asiegbu F.O."/>
            <person name="Lackner G."/>
            <person name="Hoffmeister D."/>
            <person name="Rencoret J."/>
            <person name="Gutierrez A."/>
            <person name="Sun H."/>
            <person name="Lindquist E."/>
            <person name="Barry K."/>
            <person name="Riley R."/>
            <person name="Grigoriev I.V."/>
            <person name="Henrissat B."/>
            <person name="Kues U."/>
            <person name="Berka R.M."/>
            <person name="Martinez A.T."/>
            <person name="Covert S.F."/>
            <person name="Blanchette R.A."/>
            <person name="Cullen D."/>
        </authorList>
    </citation>
    <scope>NUCLEOTIDE SEQUENCE [LARGE SCALE GENOMIC DNA]</scope>
    <source>
        <strain evidence="2 3">11061_1 CR5-6</strain>
    </source>
</reference>
<dbReference type="GO" id="GO:1990189">
    <property type="term" value="F:protein N-terminal-serine acetyltransferase activity"/>
    <property type="evidence" value="ECO:0007669"/>
    <property type="project" value="TreeGrafter"/>
</dbReference>
<evidence type="ECO:0000313" key="2">
    <source>
        <dbReference type="EMBL" id="KIP07879.1"/>
    </source>
</evidence>
<dbReference type="Gene3D" id="3.40.630.30">
    <property type="match status" value="1"/>
</dbReference>
<accession>A0A0C3NRT0</accession>
<dbReference type="PANTHER" id="PTHR43441:SF5">
    <property type="entry name" value="FAMILY ACETYLTRANSFERASE, PUTATIVE-RELATED"/>
    <property type="match status" value="1"/>
</dbReference>
<dbReference type="InterPro" id="IPR000182">
    <property type="entry name" value="GNAT_dom"/>
</dbReference>
<name>A0A0C3NRT0_PHLG1</name>
<dbReference type="PROSITE" id="PS51186">
    <property type="entry name" value="GNAT"/>
    <property type="match status" value="1"/>
</dbReference>
<dbReference type="Proteomes" id="UP000053257">
    <property type="component" value="Unassembled WGS sequence"/>
</dbReference>
<proteinExistence type="predicted"/>
<sequence>MYDDYDINFHFPVKPLESDRVRLVPFHPKLHGESFFEASFPFPEIWNWVGFGPYASSTDFIAWLETRVRSDRDIVLYAVFNKAGDSAGGDQLAGVIGLLNTSTANLCTEVGFVFTLPPFQRTHVTTHGVGLLLAWCFDELKLRRVQWQTNAENEKSWRAAEKIGFTKEGVIRWQRTLPPGKTHGAVLPGKDDPKPEWGGRHTALLAICWDDWEDGVKAKVAERMARR</sequence>
<dbReference type="AlphaFoldDB" id="A0A0C3NRT0"/>
<gene>
    <name evidence="2" type="ORF">PHLGIDRAFT_70345</name>
</gene>
<evidence type="ECO:0000259" key="1">
    <source>
        <dbReference type="PROSITE" id="PS51186"/>
    </source>
</evidence>
<dbReference type="InterPro" id="IPR016181">
    <property type="entry name" value="Acyl_CoA_acyltransferase"/>
</dbReference>
<dbReference type="PANTHER" id="PTHR43441">
    <property type="entry name" value="RIBOSOMAL-PROTEIN-SERINE ACETYLTRANSFERASE"/>
    <property type="match status" value="1"/>
</dbReference>
<dbReference type="Pfam" id="PF13302">
    <property type="entry name" value="Acetyltransf_3"/>
    <property type="match status" value="1"/>
</dbReference>
<feature type="domain" description="N-acetyltransferase" evidence="1">
    <location>
        <begin position="11"/>
        <end position="193"/>
    </location>
</feature>
<dbReference type="EMBL" id="KN840489">
    <property type="protein sequence ID" value="KIP07879.1"/>
    <property type="molecule type" value="Genomic_DNA"/>
</dbReference>
<evidence type="ECO:0000313" key="3">
    <source>
        <dbReference type="Proteomes" id="UP000053257"/>
    </source>
</evidence>
<dbReference type="GO" id="GO:0008999">
    <property type="term" value="F:protein-N-terminal-alanine acetyltransferase activity"/>
    <property type="evidence" value="ECO:0007669"/>
    <property type="project" value="TreeGrafter"/>
</dbReference>
<dbReference type="OrthoDB" id="41238at2759"/>
<protein>
    <recommendedName>
        <fullName evidence="1">N-acetyltransferase domain-containing protein</fullName>
    </recommendedName>
</protein>